<dbReference type="Pfam" id="PF10003">
    <property type="entry name" value="DUF2244"/>
    <property type="match status" value="1"/>
</dbReference>
<evidence type="ECO:0000256" key="1">
    <source>
        <dbReference type="SAM" id="MobiDB-lite"/>
    </source>
</evidence>
<evidence type="ECO:0000256" key="2">
    <source>
        <dbReference type="SAM" id="Phobius"/>
    </source>
</evidence>
<protein>
    <recommendedName>
        <fullName evidence="5">DUF2244 domain-containing protein</fullName>
    </recommendedName>
</protein>
<gene>
    <name evidence="3" type="ORF">C9I57_07150</name>
</gene>
<feature type="transmembrane region" description="Helical" evidence="2">
    <location>
        <begin position="117"/>
        <end position="137"/>
    </location>
</feature>
<keyword evidence="2" id="KW-1133">Transmembrane helix</keyword>
<evidence type="ECO:0000313" key="3">
    <source>
        <dbReference type="EMBL" id="PTB21426.1"/>
    </source>
</evidence>
<dbReference type="Proteomes" id="UP000240638">
    <property type="component" value="Unassembled WGS sequence"/>
</dbReference>
<dbReference type="AlphaFoldDB" id="A0A2T3XY43"/>
<dbReference type="EMBL" id="PYUC01000003">
    <property type="protein sequence ID" value="PTB21426.1"/>
    <property type="molecule type" value="Genomic_DNA"/>
</dbReference>
<feature type="compositionally biased region" description="Basic and acidic residues" evidence="1">
    <location>
        <begin position="17"/>
        <end position="37"/>
    </location>
</feature>
<evidence type="ECO:0000313" key="4">
    <source>
        <dbReference type="Proteomes" id="UP000240638"/>
    </source>
</evidence>
<keyword evidence="2" id="KW-0472">Membrane</keyword>
<name>A0A2T3XY43_9BURK</name>
<sequence length="246" mass="27231">MRRPSYHRSAVSTQRSCRNERTPDRLASHRIQSDRITDPGSNSGRAAMHRVVMHCERCDAMRHVGCMSAGASTSRIPTMYAYFRQTLGPFGSSGGEEGAPICEWRIKRNCSLTPRQSLAATTFLIALVALIGVASAVSFGVWLALPFSLIYMLAIGVAFIAYTRHATDGETLRLVPPFMIVEVDDGGRRTVHRMNAARLTVFVDSGDAASVYLCDGWQRIPVGKQLPTAAREEFVRQLRRFIVVGR</sequence>
<accession>A0A2T3XY43</accession>
<evidence type="ECO:0008006" key="5">
    <source>
        <dbReference type="Google" id="ProtNLM"/>
    </source>
</evidence>
<organism evidence="3 4">
    <name type="scientific">Trinickia symbiotica</name>
    <dbReference type="NCBI Taxonomy" id="863227"/>
    <lineage>
        <taxon>Bacteria</taxon>
        <taxon>Pseudomonadati</taxon>
        <taxon>Pseudomonadota</taxon>
        <taxon>Betaproteobacteria</taxon>
        <taxon>Burkholderiales</taxon>
        <taxon>Burkholderiaceae</taxon>
        <taxon>Trinickia</taxon>
    </lineage>
</organism>
<proteinExistence type="predicted"/>
<dbReference type="InterPro" id="IPR019253">
    <property type="entry name" value="DUF2244_TM"/>
</dbReference>
<keyword evidence="2" id="KW-0812">Transmembrane</keyword>
<reference evidence="3 4" key="1">
    <citation type="submission" date="2018-03" db="EMBL/GenBank/DDBJ databases">
        <title>Whole genome analyses suggest that Burkholderia sensu lato contains two further novel genera in the rhizoxinica-symbiotica group Mycetohabitans gen. nov., and Trinickia gen. nov.: implications for the evolution of diazotrophy and nodulation in the Burkholderiaceae.</title>
        <authorList>
            <person name="Estrada De Los Santos P."/>
            <person name="Palmer M."/>
            <person name="Chavez-Ramirez B."/>
            <person name="Steenkamp E.T."/>
            <person name="Hirsch A.M."/>
            <person name="Manyaka P."/>
            <person name="Maluk M."/>
            <person name="Lafos M."/>
            <person name="Crook M."/>
            <person name="Gross E."/>
            <person name="Simon M.F."/>
            <person name="Bueno Dos Reis Junior F."/>
            <person name="Poole P.S."/>
            <person name="Venter S.N."/>
            <person name="James E.K."/>
        </authorList>
    </citation>
    <scope>NUCLEOTIDE SEQUENCE [LARGE SCALE GENOMIC DNA]</scope>
    <source>
        <strain evidence="3 4">JPY-366</strain>
    </source>
</reference>
<feature type="transmembrane region" description="Helical" evidence="2">
    <location>
        <begin position="143"/>
        <end position="163"/>
    </location>
</feature>
<feature type="region of interest" description="Disordered" evidence="1">
    <location>
        <begin position="1"/>
        <end position="44"/>
    </location>
</feature>
<comment type="caution">
    <text evidence="3">The sequence shown here is derived from an EMBL/GenBank/DDBJ whole genome shotgun (WGS) entry which is preliminary data.</text>
</comment>